<dbReference type="STRING" id="1447883.A0A2B7Y5H4"/>
<dbReference type="SMART" id="SM01232">
    <property type="entry name" value="H2TH"/>
    <property type="match status" value="1"/>
</dbReference>
<dbReference type="GO" id="GO:0008534">
    <property type="term" value="F:oxidized purine nucleobase lesion DNA N-glycosylase activity"/>
    <property type="evidence" value="ECO:0007669"/>
    <property type="project" value="UniProtKB-EC"/>
</dbReference>
<feature type="compositionally biased region" description="Polar residues" evidence="10">
    <location>
        <begin position="346"/>
        <end position="359"/>
    </location>
</feature>
<proteinExistence type="inferred from homology"/>
<dbReference type="PROSITE" id="PS51068">
    <property type="entry name" value="FPG_CAT"/>
    <property type="match status" value="1"/>
</dbReference>
<keyword evidence="7" id="KW-0456">Lyase</keyword>
<dbReference type="OrthoDB" id="444592at2759"/>
<dbReference type="FunFam" id="1.10.8.50:FF:000009">
    <property type="entry name" value="Formamidopyrimidine-DNA glycosylase"/>
    <property type="match status" value="1"/>
</dbReference>
<evidence type="ECO:0000256" key="4">
    <source>
        <dbReference type="ARBA" id="ARBA00022801"/>
    </source>
</evidence>
<keyword evidence="5" id="KW-0238">DNA-binding</keyword>
<name>A0A2B7Y5H4_POLH7</name>
<keyword evidence="3" id="KW-0227">DNA damage</keyword>
<dbReference type="InterPro" id="IPR012319">
    <property type="entry name" value="FPG_cat"/>
</dbReference>
<evidence type="ECO:0000313" key="12">
    <source>
        <dbReference type="EMBL" id="PGH16263.1"/>
    </source>
</evidence>
<dbReference type="SUPFAM" id="SSF81624">
    <property type="entry name" value="N-terminal domain of MutM-like DNA repair proteins"/>
    <property type="match status" value="1"/>
</dbReference>
<dbReference type="EMBL" id="PDNA01000075">
    <property type="protein sequence ID" value="PGH16263.1"/>
    <property type="molecule type" value="Genomic_DNA"/>
</dbReference>
<keyword evidence="6" id="KW-0234">DNA repair</keyword>
<dbReference type="Pfam" id="PF01149">
    <property type="entry name" value="Fapy_DNA_glyco"/>
    <property type="match status" value="1"/>
</dbReference>
<dbReference type="PANTHER" id="PTHR22993:SF9">
    <property type="entry name" value="FORMAMIDOPYRIMIDINE-DNA GLYCOSYLASE"/>
    <property type="match status" value="1"/>
</dbReference>
<evidence type="ECO:0000256" key="2">
    <source>
        <dbReference type="ARBA" id="ARBA00009409"/>
    </source>
</evidence>
<dbReference type="Gene3D" id="1.10.8.50">
    <property type="match status" value="1"/>
</dbReference>
<protein>
    <submittedName>
        <fullName evidence="12">Formamidopyrimidine-DNA glycosylase</fullName>
    </submittedName>
</protein>
<comment type="catalytic activity">
    <reaction evidence="1">
        <text>Hydrolysis of DNA containing ring-opened 7-methylguanine residues, releasing 2,6-diamino-4-hydroxy-5-(N-methyl)formamidopyrimidine.</text>
        <dbReference type="EC" id="3.2.2.23"/>
    </reaction>
</comment>
<dbReference type="Pfam" id="PF06831">
    <property type="entry name" value="H2TH"/>
    <property type="match status" value="1"/>
</dbReference>
<dbReference type="GO" id="GO:0008270">
    <property type="term" value="F:zinc ion binding"/>
    <property type="evidence" value="ECO:0007669"/>
    <property type="project" value="InterPro"/>
</dbReference>
<dbReference type="GO" id="GO:0016829">
    <property type="term" value="F:lyase activity"/>
    <property type="evidence" value="ECO:0007669"/>
    <property type="project" value="UniProtKB-KW"/>
</dbReference>
<evidence type="ECO:0000256" key="9">
    <source>
        <dbReference type="ARBA" id="ARBA00023295"/>
    </source>
</evidence>
<sequence>MPELAEVARIVHFIRTHLVGKTIANVKAQEDALIFGKVGTSAEEFQAKMTGKKVVGAGQQGKYFWMLMSSPPHPVMHFGMTGWMKFKGVENVYYRATASGEKEPWPPKFWKFILEANDGDAKTEAAFVDARRLGRVRLVDCPGENIRKHTPLKENGPDPVSDKSIVTEGWLTAKVRGKKVPIKALLLDQAVISGIGNWMGDEILYHAKIHPEQYSNTLRDEQITELHAAINYVCSTSVDLLGLSDEFPSDWLFHHRWNKGKKSLTSKLPNGDKIEFITVGGRTSAIVPAVQNKTGRVAADVNRDEEVKDEEDEEDEEEDQPRPTPRGRTKKPIKKEESAGADTKPATMSSGRQARTPKTQVVKRESKVNIKEGPEANTDGRKRKAAQGTAAKSESAKKAKTIVEPKEETTPLRRGRSAAAKK</sequence>
<evidence type="ECO:0000259" key="11">
    <source>
        <dbReference type="PROSITE" id="PS51068"/>
    </source>
</evidence>
<dbReference type="PANTHER" id="PTHR22993">
    <property type="entry name" value="FORMAMIDOPYRIMIDINE-DNA GLYCOSYLASE"/>
    <property type="match status" value="1"/>
</dbReference>
<organism evidence="12 13">
    <name type="scientific">Polytolypa hystricis (strain UAMH7299)</name>
    <dbReference type="NCBI Taxonomy" id="1447883"/>
    <lineage>
        <taxon>Eukaryota</taxon>
        <taxon>Fungi</taxon>
        <taxon>Dikarya</taxon>
        <taxon>Ascomycota</taxon>
        <taxon>Pezizomycotina</taxon>
        <taxon>Eurotiomycetes</taxon>
        <taxon>Eurotiomycetidae</taxon>
        <taxon>Onygenales</taxon>
        <taxon>Onygenales incertae sedis</taxon>
        <taxon>Polytolypa</taxon>
    </lineage>
</organism>
<dbReference type="Gene3D" id="3.20.190.10">
    <property type="entry name" value="MutM-like, N-terminal"/>
    <property type="match status" value="1"/>
</dbReference>
<feature type="region of interest" description="Disordered" evidence="10">
    <location>
        <begin position="295"/>
        <end position="422"/>
    </location>
</feature>
<evidence type="ECO:0000256" key="6">
    <source>
        <dbReference type="ARBA" id="ARBA00023204"/>
    </source>
</evidence>
<feature type="compositionally biased region" description="Basic residues" evidence="10">
    <location>
        <begin position="413"/>
        <end position="422"/>
    </location>
</feature>
<dbReference type="SUPFAM" id="SSF46946">
    <property type="entry name" value="S13-like H2TH domain"/>
    <property type="match status" value="1"/>
</dbReference>
<dbReference type="Proteomes" id="UP000224634">
    <property type="component" value="Unassembled WGS sequence"/>
</dbReference>
<evidence type="ECO:0000256" key="3">
    <source>
        <dbReference type="ARBA" id="ARBA00022763"/>
    </source>
</evidence>
<evidence type="ECO:0000256" key="7">
    <source>
        <dbReference type="ARBA" id="ARBA00023239"/>
    </source>
</evidence>
<dbReference type="InterPro" id="IPR010979">
    <property type="entry name" value="Ribosomal_uS13-like_H2TH"/>
</dbReference>
<dbReference type="InterPro" id="IPR015886">
    <property type="entry name" value="H2TH_FPG"/>
</dbReference>
<gene>
    <name evidence="12" type="ORF">AJ80_05286</name>
</gene>
<comment type="caution">
    <text evidence="12">The sequence shown here is derived from an EMBL/GenBank/DDBJ whole genome shotgun (WGS) entry which is preliminary data.</text>
</comment>
<feature type="domain" description="Formamidopyrimidine-DNA glycosylase catalytic" evidence="11">
    <location>
        <begin position="2"/>
        <end position="134"/>
    </location>
</feature>
<dbReference type="GO" id="GO:0003684">
    <property type="term" value="F:damaged DNA binding"/>
    <property type="evidence" value="ECO:0007669"/>
    <property type="project" value="InterPro"/>
</dbReference>
<evidence type="ECO:0000256" key="5">
    <source>
        <dbReference type="ARBA" id="ARBA00023125"/>
    </source>
</evidence>
<reference evidence="12 13" key="1">
    <citation type="submission" date="2017-10" db="EMBL/GenBank/DDBJ databases">
        <title>Comparative genomics in systemic dimorphic fungi from Ajellomycetaceae.</title>
        <authorList>
            <person name="Munoz J.F."/>
            <person name="Mcewen J.G."/>
            <person name="Clay O.K."/>
            <person name="Cuomo C.A."/>
        </authorList>
    </citation>
    <scope>NUCLEOTIDE SEQUENCE [LARGE SCALE GENOMIC DNA]</scope>
    <source>
        <strain evidence="12 13">UAMH7299</strain>
    </source>
</reference>
<dbReference type="InterPro" id="IPR035937">
    <property type="entry name" value="FPG_N"/>
</dbReference>
<dbReference type="AlphaFoldDB" id="A0A2B7Y5H4"/>
<accession>A0A2B7Y5H4</accession>
<feature type="compositionally biased region" description="Acidic residues" evidence="10">
    <location>
        <begin position="307"/>
        <end position="319"/>
    </location>
</feature>
<dbReference type="SMART" id="SM00898">
    <property type="entry name" value="Fapy_DNA_glyco"/>
    <property type="match status" value="1"/>
</dbReference>
<evidence type="ECO:0000313" key="13">
    <source>
        <dbReference type="Proteomes" id="UP000224634"/>
    </source>
</evidence>
<dbReference type="GO" id="GO:0005634">
    <property type="term" value="C:nucleus"/>
    <property type="evidence" value="ECO:0007669"/>
    <property type="project" value="TreeGrafter"/>
</dbReference>
<keyword evidence="13" id="KW-1185">Reference proteome</keyword>
<keyword evidence="8" id="KW-0511">Multifunctional enzyme</keyword>
<evidence type="ECO:0000256" key="10">
    <source>
        <dbReference type="SAM" id="MobiDB-lite"/>
    </source>
</evidence>
<dbReference type="Pfam" id="PF21218">
    <property type="entry name" value="Fpg-like_C"/>
    <property type="match status" value="1"/>
</dbReference>
<dbReference type="CDD" id="cd08972">
    <property type="entry name" value="PF_Nei_N"/>
    <property type="match status" value="1"/>
</dbReference>
<dbReference type="GO" id="GO:0003906">
    <property type="term" value="F:DNA-(apurinic or apyrimidinic site) endonuclease activity"/>
    <property type="evidence" value="ECO:0007669"/>
    <property type="project" value="InterPro"/>
</dbReference>
<keyword evidence="4" id="KW-0378">Hydrolase</keyword>
<evidence type="ECO:0000256" key="8">
    <source>
        <dbReference type="ARBA" id="ARBA00023268"/>
    </source>
</evidence>
<keyword evidence="9" id="KW-0326">Glycosidase</keyword>
<evidence type="ECO:0000256" key="1">
    <source>
        <dbReference type="ARBA" id="ARBA00001668"/>
    </source>
</evidence>
<feature type="compositionally biased region" description="Basic and acidic residues" evidence="10">
    <location>
        <begin position="394"/>
        <end position="411"/>
    </location>
</feature>
<feature type="compositionally biased region" description="Basic and acidic residues" evidence="10">
    <location>
        <begin position="362"/>
        <end position="380"/>
    </location>
</feature>
<dbReference type="InterPro" id="IPR049332">
    <property type="entry name" value="Fpg-like_C"/>
</dbReference>
<comment type="similarity">
    <text evidence="2">Belongs to the FPG family.</text>
</comment>
<dbReference type="GO" id="GO:0006284">
    <property type="term" value="P:base-excision repair"/>
    <property type="evidence" value="ECO:0007669"/>
    <property type="project" value="InterPro"/>
</dbReference>